<dbReference type="Proteomes" id="UP001148838">
    <property type="component" value="Unassembled WGS sequence"/>
</dbReference>
<organism evidence="1 2">
    <name type="scientific">Periplaneta americana</name>
    <name type="common">American cockroach</name>
    <name type="synonym">Blatta americana</name>
    <dbReference type="NCBI Taxonomy" id="6978"/>
    <lineage>
        <taxon>Eukaryota</taxon>
        <taxon>Metazoa</taxon>
        <taxon>Ecdysozoa</taxon>
        <taxon>Arthropoda</taxon>
        <taxon>Hexapoda</taxon>
        <taxon>Insecta</taxon>
        <taxon>Pterygota</taxon>
        <taxon>Neoptera</taxon>
        <taxon>Polyneoptera</taxon>
        <taxon>Dictyoptera</taxon>
        <taxon>Blattodea</taxon>
        <taxon>Blattoidea</taxon>
        <taxon>Blattidae</taxon>
        <taxon>Blattinae</taxon>
        <taxon>Periplaneta</taxon>
    </lineage>
</organism>
<proteinExistence type="predicted"/>
<gene>
    <name evidence="1" type="ORF">ANN_10669</name>
</gene>
<name>A0ABQ8T4E4_PERAM</name>
<dbReference type="EMBL" id="JAJSOF020000015">
    <property type="protein sequence ID" value="KAJ4440823.1"/>
    <property type="molecule type" value="Genomic_DNA"/>
</dbReference>
<comment type="caution">
    <text evidence="1">The sequence shown here is derived from an EMBL/GenBank/DDBJ whole genome shotgun (WGS) entry which is preliminary data.</text>
</comment>
<evidence type="ECO:0000313" key="1">
    <source>
        <dbReference type="EMBL" id="KAJ4440823.1"/>
    </source>
</evidence>
<evidence type="ECO:0000313" key="2">
    <source>
        <dbReference type="Proteomes" id="UP001148838"/>
    </source>
</evidence>
<protein>
    <recommendedName>
        <fullName evidence="3">MULE transposase domain-containing protein</fullName>
    </recommendedName>
</protein>
<reference evidence="1 2" key="1">
    <citation type="journal article" date="2022" name="Allergy">
        <title>Genome assembly and annotation of Periplaneta americana reveal a comprehensive cockroach allergen profile.</title>
        <authorList>
            <person name="Wang L."/>
            <person name="Xiong Q."/>
            <person name="Saelim N."/>
            <person name="Wang L."/>
            <person name="Nong W."/>
            <person name="Wan A.T."/>
            <person name="Shi M."/>
            <person name="Liu X."/>
            <person name="Cao Q."/>
            <person name="Hui J.H.L."/>
            <person name="Sookrung N."/>
            <person name="Leung T.F."/>
            <person name="Tungtrongchitr A."/>
            <person name="Tsui S.K.W."/>
        </authorList>
    </citation>
    <scope>NUCLEOTIDE SEQUENCE [LARGE SCALE GENOMIC DNA]</scope>
    <source>
        <strain evidence="1">PWHHKU_190912</strain>
    </source>
</reference>
<sequence length="216" mass="25168">MAVISNMFPQAKLASCLFHLGQCFWRRLQSDGLVEEYNWEENVNLRSTFHLLIAIAFVPKEDASAFELLRDTILDNLVNLFDYVEHNYVRERRHGRGRQVPIFPPSTWNCYVRMLENLPRTTNTCEAWHQSLNTPIRKFHASFYHVLETLQAETAKIHNDIEKLEGGQSPLHKKKKDTDLDTRLSRIVERYQEYKADENVLGCLRAIEHGVAGHFG</sequence>
<accession>A0ABQ8T4E4</accession>
<keyword evidence="2" id="KW-1185">Reference proteome</keyword>
<evidence type="ECO:0008006" key="3">
    <source>
        <dbReference type="Google" id="ProtNLM"/>
    </source>
</evidence>